<evidence type="ECO:0000313" key="6">
    <source>
        <dbReference type="Proteomes" id="UP000334340"/>
    </source>
</evidence>
<feature type="domain" description="Hemerythrin-like" evidence="4">
    <location>
        <begin position="48"/>
        <end position="149"/>
    </location>
</feature>
<dbReference type="InterPro" id="IPR012312">
    <property type="entry name" value="Hemerythrin-like"/>
</dbReference>
<gene>
    <name evidence="5" type="ORF">MELA_02382</name>
</gene>
<name>A0A564ZN68_9BACT</name>
<dbReference type="GO" id="GO:0046872">
    <property type="term" value="F:metal ion binding"/>
    <property type="evidence" value="ECO:0007669"/>
    <property type="project" value="UniProtKB-KW"/>
</dbReference>
<proteinExistence type="inferred from homology"/>
<organism evidence="5 6">
    <name type="scientific">Candidatus Methylomirabilis lanthanidiphila</name>
    <dbReference type="NCBI Taxonomy" id="2211376"/>
    <lineage>
        <taxon>Bacteria</taxon>
        <taxon>Candidatus Methylomirabilota</taxon>
        <taxon>Candidatus Methylomirabilia</taxon>
        <taxon>Candidatus Methylomirabilales</taxon>
        <taxon>Candidatus Methylomirabilaceae</taxon>
        <taxon>Candidatus Methylomirabilis</taxon>
    </lineage>
</organism>
<dbReference type="InterPro" id="IPR035938">
    <property type="entry name" value="Hemerythrin-like_sf"/>
</dbReference>
<reference evidence="5 6" key="1">
    <citation type="submission" date="2019-07" db="EMBL/GenBank/DDBJ databases">
        <authorList>
            <person name="Cremers G."/>
        </authorList>
    </citation>
    <scope>NUCLEOTIDE SEQUENCE [LARGE SCALE GENOMIC DNA]</scope>
</reference>
<evidence type="ECO:0000313" key="5">
    <source>
        <dbReference type="EMBL" id="VUZ85988.1"/>
    </source>
</evidence>
<keyword evidence="3" id="KW-0408">Iron</keyword>
<comment type="similarity">
    <text evidence="1">Belongs to the hemerythrin family.</text>
</comment>
<evidence type="ECO:0000256" key="2">
    <source>
        <dbReference type="ARBA" id="ARBA00022723"/>
    </source>
</evidence>
<keyword evidence="6" id="KW-1185">Reference proteome</keyword>
<dbReference type="Proteomes" id="UP000334340">
    <property type="component" value="Unassembled WGS sequence"/>
</dbReference>
<dbReference type="Pfam" id="PF01814">
    <property type="entry name" value="Hemerythrin"/>
    <property type="match status" value="1"/>
</dbReference>
<evidence type="ECO:0000256" key="3">
    <source>
        <dbReference type="ARBA" id="ARBA00023004"/>
    </source>
</evidence>
<dbReference type="EMBL" id="CABIKM010000039">
    <property type="protein sequence ID" value="VUZ85988.1"/>
    <property type="molecule type" value="Genomic_DNA"/>
</dbReference>
<accession>A0A564ZN68</accession>
<protein>
    <recommendedName>
        <fullName evidence="4">Hemerythrin-like domain-containing protein</fullName>
    </recommendedName>
</protein>
<sequence>MEHAWAEQMEQAPNPMTVPMDNPSVDMGSKDRTAILAGLLLHVWHGYRKLRDCLMELEDAMRQGDGEQARSLLQQITRFCGTSFRYEEDAVLPALHQRIGSTRLRKYHAAHDQAIRHLRRLEEYLSASAGEQERIEQAQPLIQALLAHVVSMAGLTLLIETLPRVELIRILQARERSLIEGKDVYEWEQDSRG</sequence>
<evidence type="ECO:0000256" key="1">
    <source>
        <dbReference type="ARBA" id="ARBA00010587"/>
    </source>
</evidence>
<dbReference type="AlphaFoldDB" id="A0A564ZN68"/>
<dbReference type="Gene3D" id="1.20.120.50">
    <property type="entry name" value="Hemerythrin-like"/>
    <property type="match status" value="1"/>
</dbReference>
<evidence type="ECO:0000259" key="4">
    <source>
        <dbReference type="Pfam" id="PF01814"/>
    </source>
</evidence>
<keyword evidence="2" id="KW-0479">Metal-binding</keyword>